<evidence type="ECO:0000313" key="1">
    <source>
        <dbReference type="EMBL" id="KKN32710.1"/>
    </source>
</evidence>
<sequence>MTASLWAVKKVHPGMLGKCPSCGKPSLDYRQDSMTVYCRYLECGYSKRDNTSRNRPFDMSRSFDMKDARYRAADPTQLGEEGHILHAEYDKEQRLYMFKYRDHGMAVQESEIMWDAFPMQTLAKMASEFMRSVNRKVGWDWKPRDEKLEHKQLLARLEAIHSD</sequence>
<dbReference type="EMBL" id="LAZR01002232">
    <property type="protein sequence ID" value="KKN32710.1"/>
    <property type="molecule type" value="Genomic_DNA"/>
</dbReference>
<organism evidence="1">
    <name type="scientific">marine sediment metagenome</name>
    <dbReference type="NCBI Taxonomy" id="412755"/>
    <lineage>
        <taxon>unclassified sequences</taxon>
        <taxon>metagenomes</taxon>
        <taxon>ecological metagenomes</taxon>
    </lineage>
</organism>
<name>A0A0F9PLR0_9ZZZZ</name>
<dbReference type="AlphaFoldDB" id="A0A0F9PLR0"/>
<reference evidence="1" key="1">
    <citation type="journal article" date="2015" name="Nature">
        <title>Complex archaea that bridge the gap between prokaryotes and eukaryotes.</title>
        <authorList>
            <person name="Spang A."/>
            <person name="Saw J.H."/>
            <person name="Jorgensen S.L."/>
            <person name="Zaremba-Niedzwiedzka K."/>
            <person name="Martijn J."/>
            <person name="Lind A.E."/>
            <person name="van Eijk R."/>
            <person name="Schleper C."/>
            <person name="Guy L."/>
            <person name="Ettema T.J."/>
        </authorList>
    </citation>
    <scope>NUCLEOTIDE SEQUENCE</scope>
</reference>
<proteinExistence type="predicted"/>
<accession>A0A0F9PLR0</accession>
<comment type="caution">
    <text evidence="1">The sequence shown here is derived from an EMBL/GenBank/DDBJ whole genome shotgun (WGS) entry which is preliminary data.</text>
</comment>
<gene>
    <name evidence="1" type="ORF">LCGC14_0810960</name>
</gene>
<protein>
    <submittedName>
        <fullName evidence="1">Uncharacterized protein</fullName>
    </submittedName>
</protein>